<feature type="region of interest" description="Disordered" evidence="1">
    <location>
        <begin position="48"/>
        <end position="73"/>
    </location>
</feature>
<sequence length="73" mass="8000">MTSPFPPATPTDSPCIRQCCLDEANVCVGCGRTLEEILNWHGMTAEEKDNARQRAHARCQARRHPGLSGPGRP</sequence>
<gene>
    <name evidence="2" type="ORF">AAIA72_04405</name>
</gene>
<feature type="compositionally biased region" description="Basic residues" evidence="1">
    <location>
        <begin position="53"/>
        <end position="65"/>
    </location>
</feature>
<dbReference type="PANTHER" id="PTHR35175:SF2">
    <property type="entry name" value="DUF1289 DOMAIN-CONTAINING PROTEIN"/>
    <property type="match status" value="1"/>
</dbReference>
<organism evidence="2">
    <name type="scientific">Thermohahella caldifontis</name>
    <dbReference type="NCBI Taxonomy" id="3142973"/>
    <lineage>
        <taxon>Bacteria</taxon>
        <taxon>Pseudomonadati</taxon>
        <taxon>Pseudomonadota</taxon>
        <taxon>Gammaproteobacteria</taxon>
        <taxon>Oceanospirillales</taxon>
        <taxon>Hahellaceae</taxon>
        <taxon>Thermohahella</taxon>
    </lineage>
</organism>
<proteinExistence type="predicted"/>
<dbReference type="Pfam" id="PF06945">
    <property type="entry name" value="DUF1289"/>
    <property type="match status" value="1"/>
</dbReference>
<reference evidence="2" key="1">
    <citation type="submission" date="2024-05" db="EMBL/GenBank/DDBJ databases">
        <title>Genome sequencing of novel strain.</title>
        <authorList>
            <person name="Ganbat D."/>
            <person name="Ganbat S."/>
            <person name="Lee S.-J."/>
        </authorList>
    </citation>
    <scope>NUCLEOTIDE SEQUENCE</scope>
    <source>
        <strain evidence="2">SMD15-11</strain>
    </source>
</reference>
<dbReference type="KEGG" id="tcd:AAIA72_04405"/>
<evidence type="ECO:0000313" key="2">
    <source>
        <dbReference type="EMBL" id="XDT73223.1"/>
    </source>
</evidence>
<evidence type="ECO:0000256" key="1">
    <source>
        <dbReference type="SAM" id="MobiDB-lite"/>
    </source>
</evidence>
<accession>A0AB39UYJ9</accession>
<dbReference type="EMBL" id="CP154858">
    <property type="protein sequence ID" value="XDT73223.1"/>
    <property type="molecule type" value="Genomic_DNA"/>
</dbReference>
<name>A0AB39UYJ9_9GAMM</name>
<dbReference type="RefSeq" id="WP_369602217.1">
    <property type="nucleotide sequence ID" value="NZ_CP154858.1"/>
</dbReference>
<dbReference type="PANTHER" id="PTHR35175">
    <property type="entry name" value="DUF1289 DOMAIN-CONTAINING PROTEIN"/>
    <property type="match status" value="1"/>
</dbReference>
<dbReference type="InterPro" id="IPR010710">
    <property type="entry name" value="DUF1289"/>
</dbReference>
<protein>
    <submittedName>
        <fullName evidence="2">DUF1289 domain-containing protein</fullName>
    </submittedName>
</protein>
<dbReference type="AlphaFoldDB" id="A0AB39UYJ9"/>